<dbReference type="Proteomes" id="UP000264006">
    <property type="component" value="Chromosome"/>
</dbReference>
<evidence type="ECO:0000313" key="2">
    <source>
        <dbReference type="EMBL" id="AXV09619.1"/>
    </source>
</evidence>
<proteinExistence type="predicted"/>
<reference evidence="2 3" key="1">
    <citation type="submission" date="2018-09" db="EMBL/GenBank/DDBJ databases">
        <title>Complete genome sequence of Euzebya sp. DY32-46 isolated from seawater of Pacific Ocean.</title>
        <authorList>
            <person name="Xu L."/>
            <person name="Wu Y.-H."/>
            <person name="Xu X.-W."/>
        </authorList>
    </citation>
    <scope>NUCLEOTIDE SEQUENCE [LARGE SCALE GENOMIC DNA]</scope>
    <source>
        <strain evidence="2 3">DY32-46</strain>
    </source>
</reference>
<name>A0A346Y572_9ACTN</name>
<protein>
    <submittedName>
        <fullName evidence="2">Uncharacterized protein</fullName>
    </submittedName>
</protein>
<feature type="compositionally biased region" description="Basic and acidic residues" evidence="1">
    <location>
        <begin position="94"/>
        <end position="116"/>
    </location>
</feature>
<dbReference type="EMBL" id="CP031165">
    <property type="protein sequence ID" value="AXV09619.1"/>
    <property type="molecule type" value="Genomic_DNA"/>
</dbReference>
<accession>A0A346Y572</accession>
<dbReference type="OrthoDB" id="1550983at2"/>
<gene>
    <name evidence="2" type="ORF">DVS28_a4962</name>
</gene>
<evidence type="ECO:0000256" key="1">
    <source>
        <dbReference type="SAM" id="MobiDB-lite"/>
    </source>
</evidence>
<feature type="region of interest" description="Disordered" evidence="1">
    <location>
        <begin position="90"/>
        <end position="116"/>
    </location>
</feature>
<sequence>MTQYRVNQAGVDKARAMIDANQYDLDAEWSDAAPSADDGNDQIERHGYDGYGQWHLAIDTGASEDTKDRYGFPYGDFSRVIRSALIHAKQRASQNDHTDVERTADELLQHLDDVAG</sequence>
<keyword evidence="3" id="KW-1185">Reference proteome</keyword>
<dbReference type="AlphaFoldDB" id="A0A346Y572"/>
<evidence type="ECO:0000313" key="3">
    <source>
        <dbReference type="Proteomes" id="UP000264006"/>
    </source>
</evidence>
<organism evidence="2 3">
    <name type="scientific">Euzebya pacifica</name>
    <dbReference type="NCBI Taxonomy" id="1608957"/>
    <lineage>
        <taxon>Bacteria</taxon>
        <taxon>Bacillati</taxon>
        <taxon>Actinomycetota</taxon>
        <taxon>Nitriliruptoria</taxon>
        <taxon>Euzebyales</taxon>
    </lineage>
</organism>
<dbReference type="RefSeq" id="WP_114593770.1">
    <property type="nucleotide sequence ID" value="NZ_CP031165.1"/>
</dbReference>
<dbReference type="KEGG" id="euz:DVS28_a4962"/>